<keyword evidence="3" id="KW-1185">Reference proteome</keyword>
<dbReference type="Pfam" id="PF00144">
    <property type="entry name" value="Beta-lactamase"/>
    <property type="match status" value="1"/>
</dbReference>
<proteinExistence type="predicted"/>
<dbReference type="PANTHER" id="PTHR43283">
    <property type="entry name" value="BETA-LACTAMASE-RELATED"/>
    <property type="match status" value="1"/>
</dbReference>
<dbReference type="SUPFAM" id="SSF56601">
    <property type="entry name" value="beta-lactamase/transpeptidase-like"/>
    <property type="match status" value="1"/>
</dbReference>
<sequence length="395" mass="43336">MSNLPTIRPDEAGFSVERLERINAVLRDHVDRGRLAGAVTMLSRFGKVAHFSAVGMRDPATGEALRTDALFRCYSMTKPVVSTMIMMLVEQGRLLITDPVAKYIPAFAATKVAVKRDGVLTLEDQARPMTVQDLLRHTSGLSYEFLAMPELQQMYMDARIFRRSWTSMEHAEALAQLPLNSQPGTRWDYGRSTDVLGTIVEIITGSSLGDALREHIFDPLGMDDTGFYVPEASLHRLAEPLPRDPDTGEAVKLLDVTKPFPFESGGGGLVSSAMDYARFIQMIQNGGVLGSTRLLSRKTVSLMAADHLPEGASIGSDLLPPGHGFGLGFAVRTHDGLAPSPGGAGQFFWSGIAGTTFWIDPEEEFFALLMIQVPPNQREEYRHLFRNLAYGAFGD</sequence>
<evidence type="ECO:0000313" key="3">
    <source>
        <dbReference type="Proteomes" id="UP000294881"/>
    </source>
</evidence>
<name>A0A4R2GJM8_9HYPH</name>
<dbReference type="Proteomes" id="UP000294881">
    <property type="component" value="Unassembled WGS sequence"/>
</dbReference>
<dbReference type="InterPro" id="IPR050789">
    <property type="entry name" value="Diverse_Enzym_Activities"/>
</dbReference>
<comment type="caution">
    <text evidence="2">The sequence shown here is derived from an EMBL/GenBank/DDBJ whole genome shotgun (WGS) entry which is preliminary data.</text>
</comment>
<reference evidence="2 3" key="1">
    <citation type="submission" date="2019-03" db="EMBL/GenBank/DDBJ databases">
        <title>Genomic Encyclopedia of Type Strains, Phase IV (KMG-IV): sequencing the most valuable type-strain genomes for metagenomic binning, comparative biology and taxonomic classification.</title>
        <authorList>
            <person name="Goeker M."/>
        </authorList>
    </citation>
    <scope>NUCLEOTIDE SEQUENCE [LARGE SCALE GENOMIC DNA]</scope>
    <source>
        <strain evidence="2 3">DSM 22958</strain>
    </source>
</reference>
<feature type="domain" description="Beta-lactamase-related" evidence="1">
    <location>
        <begin position="23"/>
        <end position="386"/>
    </location>
</feature>
<dbReference type="Gene3D" id="3.40.710.10">
    <property type="entry name" value="DD-peptidase/beta-lactamase superfamily"/>
    <property type="match status" value="1"/>
</dbReference>
<dbReference type="EMBL" id="SLWL01000020">
    <property type="protein sequence ID" value="TCO08949.1"/>
    <property type="molecule type" value="Genomic_DNA"/>
</dbReference>
<dbReference type="InterPro" id="IPR001466">
    <property type="entry name" value="Beta-lactam-related"/>
</dbReference>
<gene>
    <name evidence="2" type="ORF">EV666_12020</name>
</gene>
<protein>
    <submittedName>
        <fullName evidence="2">CubicO group peptidase (Beta-lactamase class C family)</fullName>
    </submittedName>
</protein>
<dbReference type="InterPro" id="IPR012338">
    <property type="entry name" value="Beta-lactam/transpept-like"/>
</dbReference>
<dbReference type="PANTHER" id="PTHR43283:SF3">
    <property type="entry name" value="BETA-LACTAMASE FAMILY PROTEIN (AFU_ORTHOLOGUE AFUA_5G07500)"/>
    <property type="match status" value="1"/>
</dbReference>
<evidence type="ECO:0000259" key="1">
    <source>
        <dbReference type="Pfam" id="PF00144"/>
    </source>
</evidence>
<accession>A0A4R2GJM8</accession>
<dbReference type="AlphaFoldDB" id="A0A4R2GJM8"/>
<dbReference type="OrthoDB" id="9808046at2"/>
<organism evidence="2 3">
    <name type="scientific">Camelimonas lactis</name>
    <dbReference type="NCBI Taxonomy" id="659006"/>
    <lineage>
        <taxon>Bacteria</taxon>
        <taxon>Pseudomonadati</taxon>
        <taxon>Pseudomonadota</taxon>
        <taxon>Alphaproteobacteria</taxon>
        <taxon>Hyphomicrobiales</taxon>
        <taxon>Chelatococcaceae</taxon>
        <taxon>Camelimonas</taxon>
    </lineage>
</organism>
<dbReference type="RefSeq" id="WP_132010464.1">
    <property type="nucleotide sequence ID" value="NZ_JBHUNN010000002.1"/>
</dbReference>
<evidence type="ECO:0000313" key="2">
    <source>
        <dbReference type="EMBL" id="TCO08949.1"/>
    </source>
</evidence>